<dbReference type="Pfam" id="PF13360">
    <property type="entry name" value="PQQ_2"/>
    <property type="match status" value="1"/>
</dbReference>
<protein>
    <submittedName>
        <fullName evidence="2">Outer membrane biogenesis protein BamB</fullName>
    </submittedName>
</protein>
<dbReference type="InterPro" id="IPR002372">
    <property type="entry name" value="PQQ_rpt_dom"/>
</dbReference>
<evidence type="ECO:0000259" key="1">
    <source>
        <dbReference type="Pfam" id="PF13360"/>
    </source>
</evidence>
<dbReference type="SMART" id="SM00564">
    <property type="entry name" value="PQQ"/>
    <property type="match status" value="2"/>
</dbReference>
<dbReference type="EMBL" id="SJPX01000001">
    <property type="protein sequence ID" value="TWU57962.1"/>
    <property type="molecule type" value="Genomic_DNA"/>
</dbReference>
<accession>A0A5C6FB12</accession>
<evidence type="ECO:0000313" key="2">
    <source>
        <dbReference type="EMBL" id="TWU57962.1"/>
    </source>
</evidence>
<gene>
    <name evidence="2" type="ORF">Poly59_08710</name>
</gene>
<dbReference type="SUPFAM" id="SSF50998">
    <property type="entry name" value="Quinoprotein alcohol dehydrogenase-like"/>
    <property type="match status" value="1"/>
</dbReference>
<dbReference type="OrthoDB" id="244732at2"/>
<proteinExistence type="predicted"/>
<organism evidence="2 3">
    <name type="scientific">Rubripirellula reticaptiva</name>
    <dbReference type="NCBI Taxonomy" id="2528013"/>
    <lineage>
        <taxon>Bacteria</taxon>
        <taxon>Pseudomonadati</taxon>
        <taxon>Planctomycetota</taxon>
        <taxon>Planctomycetia</taxon>
        <taxon>Pirellulales</taxon>
        <taxon>Pirellulaceae</taxon>
        <taxon>Rubripirellula</taxon>
    </lineage>
</organism>
<feature type="domain" description="Pyrrolo-quinoline quinone repeat" evidence="1">
    <location>
        <begin position="140"/>
        <end position="351"/>
    </location>
</feature>
<evidence type="ECO:0000313" key="3">
    <source>
        <dbReference type="Proteomes" id="UP000317977"/>
    </source>
</evidence>
<dbReference type="PANTHER" id="PTHR34512">
    <property type="entry name" value="CELL SURFACE PROTEIN"/>
    <property type="match status" value="1"/>
</dbReference>
<reference evidence="2 3" key="1">
    <citation type="submission" date="2019-02" db="EMBL/GenBank/DDBJ databases">
        <title>Deep-cultivation of Planctomycetes and their phenomic and genomic characterization uncovers novel biology.</title>
        <authorList>
            <person name="Wiegand S."/>
            <person name="Jogler M."/>
            <person name="Boedeker C."/>
            <person name="Pinto D."/>
            <person name="Vollmers J."/>
            <person name="Rivas-Marin E."/>
            <person name="Kohn T."/>
            <person name="Peeters S.H."/>
            <person name="Heuer A."/>
            <person name="Rast P."/>
            <person name="Oberbeckmann S."/>
            <person name="Bunk B."/>
            <person name="Jeske O."/>
            <person name="Meyerdierks A."/>
            <person name="Storesund J.E."/>
            <person name="Kallscheuer N."/>
            <person name="Luecker S."/>
            <person name="Lage O.M."/>
            <person name="Pohl T."/>
            <person name="Merkel B.J."/>
            <person name="Hornburger P."/>
            <person name="Mueller R.-W."/>
            <person name="Bruemmer F."/>
            <person name="Labrenz M."/>
            <person name="Spormann A.M."/>
            <person name="Op Den Camp H."/>
            <person name="Overmann J."/>
            <person name="Amann R."/>
            <person name="Jetten M.S.M."/>
            <person name="Mascher T."/>
            <person name="Medema M.H."/>
            <person name="Devos D.P."/>
            <person name="Kaster A.-K."/>
            <person name="Ovreas L."/>
            <person name="Rohde M."/>
            <person name="Galperin M.Y."/>
            <person name="Jogler C."/>
        </authorList>
    </citation>
    <scope>NUCLEOTIDE SEQUENCE [LARGE SCALE GENOMIC DNA]</scope>
    <source>
        <strain evidence="2 3">Poly59</strain>
    </source>
</reference>
<keyword evidence="3" id="KW-1185">Reference proteome</keyword>
<dbReference type="Gene3D" id="2.130.10.10">
    <property type="entry name" value="YVTN repeat-like/Quinoprotein amine dehydrogenase"/>
    <property type="match status" value="1"/>
</dbReference>
<dbReference type="RefSeq" id="WP_146532767.1">
    <property type="nucleotide sequence ID" value="NZ_SJPX01000001.1"/>
</dbReference>
<dbReference type="PANTHER" id="PTHR34512:SF30">
    <property type="entry name" value="OUTER MEMBRANE PROTEIN ASSEMBLY FACTOR BAMB"/>
    <property type="match status" value="1"/>
</dbReference>
<sequence>MFRRTSLPAIRRSLRSATSAAVVISIGMLIEATSVTADTWTQWRGSDGNNHAAAGTEAPLKWNFTTGDGIAWKTAIPGRGHSTPLVLDEGIFLTTAEADKQTQSLIKFDRQSGRIVNQWVLHRGTLPADIHNHNSYASPTPAFDGEHLFVTFHTDDAIWLSKVTTSGNIVWQRRVAEFKPRLFQFGYGASPLVEDGLVIVAAEYDGPDSGLYGLDCRTGKQVWKVSRPSNLNFASPIAATITGQRQILLAGAGMFAAYDSLTGKVLWSIDTTTEAICGTAVWDDRRVIVSGGNPVSGTWCVSGDGSKAELWSNGVKCYEQSLLAISNYVFAVADTGVMYCWRTVDGKEMWKRRLFGGGISASPTLVGNHIYIASEAGEVFVIKASPDRFEPIAENQTGDSIFATPVAVDGRLYLRTGVGTGRDRQEYLVAAGRVSQN</sequence>
<dbReference type="AlphaFoldDB" id="A0A5C6FB12"/>
<dbReference type="InterPro" id="IPR018391">
    <property type="entry name" value="PQQ_b-propeller_rpt"/>
</dbReference>
<dbReference type="InterPro" id="IPR011047">
    <property type="entry name" value="Quinoprotein_ADH-like_sf"/>
</dbReference>
<name>A0A5C6FB12_9BACT</name>
<dbReference type="Proteomes" id="UP000317977">
    <property type="component" value="Unassembled WGS sequence"/>
</dbReference>
<comment type="caution">
    <text evidence="2">The sequence shown here is derived from an EMBL/GenBank/DDBJ whole genome shotgun (WGS) entry which is preliminary data.</text>
</comment>
<dbReference type="InterPro" id="IPR015943">
    <property type="entry name" value="WD40/YVTN_repeat-like_dom_sf"/>
</dbReference>